<dbReference type="Gene3D" id="1.20.58.220">
    <property type="entry name" value="Phosphate transport system protein phou homolog 2, domain 2"/>
    <property type="match status" value="1"/>
</dbReference>
<dbReference type="NCBIfam" id="TIGR02135">
    <property type="entry name" value="phoU_full"/>
    <property type="match status" value="1"/>
</dbReference>
<evidence type="ECO:0000256" key="7">
    <source>
        <dbReference type="ARBA" id="ARBA00056181"/>
    </source>
</evidence>
<feature type="domain" description="PhoU" evidence="9">
    <location>
        <begin position="121"/>
        <end position="205"/>
    </location>
</feature>
<dbReference type="GO" id="GO:0006817">
    <property type="term" value="P:phosphate ion transport"/>
    <property type="evidence" value="ECO:0007669"/>
    <property type="project" value="UniProtKB-KW"/>
</dbReference>
<protein>
    <recommendedName>
        <fullName evidence="8">Phosphate-specific transport system accessory protein PhoU</fullName>
    </recommendedName>
</protein>
<organism evidence="10">
    <name type="scientific">Gracilinema caldarium</name>
    <dbReference type="NCBI Taxonomy" id="215591"/>
    <lineage>
        <taxon>Bacteria</taxon>
        <taxon>Pseudomonadati</taxon>
        <taxon>Spirochaetota</taxon>
        <taxon>Spirochaetia</taxon>
        <taxon>Spirochaetales</taxon>
        <taxon>Breznakiellaceae</taxon>
        <taxon>Gracilinema</taxon>
    </lineage>
</organism>
<evidence type="ECO:0000256" key="4">
    <source>
        <dbReference type="ARBA" id="ARBA00022448"/>
    </source>
</evidence>
<dbReference type="Pfam" id="PF01895">
    <property type="entry name" value="PhoU"/>
    <property type="match status" value="2"/>
</dbReference>
<evidence type="ECO:0000256" key="3">
    <source>
        <dbReference type="ARBA" id="ARBA00011738"/>
    </source>
</evidence>
<dbReference type="EMBL" id="DSVL01000173">
    <property type="protein sequence ID" value="HFH28972.1"/>
    <property type="molecule type" value="Genomic_DNA"/>
</dbReference>
<sequence length="219" mass="24912">MNIRAHFEEEKRLVREDILSMGVRVEEDLRKAIVAFKNKDMQLAKEVRDDDEVINHLQEAIEDRCARIIATQQPVAQDMRWLITSIKIADQLERIGDHAVHLAKAAIKLEKEPYIKPLDYIERMATNGANMISGAISAFMALDAEKARSVATMDDAIDRDHKALVQDILDYVQKNPEKAAQGTKIIQTSGFLERLGDHVTNICEMIVYCVEGRRVELNE</sequence>
<dbReference type="GO" id="GO:0045936">
    <property type="term" value="P:negative regulation of phosphate metabolic process"/>
    <property type="evidence" value="ECO:0007669"/>
    <property type="project" value="InterPro"/>
</dbReference>
<feature type="domain" description="PhoU" evidence="9">
    <location>
        <begin position="18"/>
        <end position="105"/>
    </location>
</feature>
<dbReference type="FunFam" id="1.20.58.220:FF:000004">
    <property type="entry name" value="Phosphate-specific transport system accessory protein PhoU"/>
    <property type="match status" value="1"/>
</dbReference>
<dbReference type="SUPFAM" id="SSF109755">
    <property type="entry name" value="PhoU-like"/>
    <property type="match status" value="1"/>
</dbReference>
<dbReference type="PANTHER" id="PTHR42930">
    <property type="entry name" value="PHOSPHATE-SPECIFIC TRANSPORT SYSTEM ACCESSORY PROTEIN PHOU"/>
    <property type="match status" value="1"/>
</dbReference>
<evidence type="ECO:0000256" key="8">
    <source>
        <dbReference type="PIRNR" id="PIRNR003107"/>
    </source>
</evidence>
<comment type="caution">
    <text evidence="10">The sequence shown here is derived from an EMBL/GenBank/DDBJ whole genome shotgun (WGS) entry which is preliminary data.</text>
</comment>
<dbReference type="InterPro" id="IPR028366">
    <property type="entry name" value="PhoU"/>
</dbReference>
<evidence type="ECO:0000256" key="5">
    <source>
        <dbReference type="ARBA" id="ARBA00022490"/>
    </source>
</evidence>
<keyword evidence="6 8" id="KW-0592">Phosphate transport</keyword>
<keyword evidence="4 8" id="KW-0813">Transport</keyword>
<dbReference type="AlphaFoldDB" id="A0A7C3E1H1"/>
<evidence type="ECO:0000259" key="9">
    <source>
        <dbReference type="Pfam" id="PF01895"/>
    </source>
</evidence>
<evidence type="ECO:0000256" key="1">
    <source>
        <dbReference type="ARBA" id="ARBA00004496"/>
    </source>
</evidence>
<dbReference type="InterPro" id="IPR026022">
    <property type="entry name" value="PhoU_dom"/>
</dbReference>
<comment type="similarity">
    <text evidence="2 8">Belongs to the PhoU family.</text>
</comment>
<evidence type="ECO:0000313" key="10">
    <source>
        <dbReference type="EMBL" id="HFH28972.1"/>
    </source>
</evidence>
<gene>
    <name evidence="10" type="primary">phoU</name>
    <name evidence="10" type="ORF">ENS59_05600</name>
</gene>
<accession>A0A7C3E1H1</accession>
<dbReference type="GO" id="GO:0005737">
    <property type="term" value="C:cytoplasm"/>
    <property type="evidence" value="ECO:0007669"/>
    <property type="project" value="UniProtKB-SubCell"/>
</dbReference>
<dbReference type="PANTHER" id="PTHR42930:SF3">
    <property type="entry name" value="PHOSPHATE-SPECIFIC TRANSPORT SYSTEM ACCESSORY PROTEIN PHOU"/>
    <property type="match status" value="1"/>
</dbReference>
<comment type="function">
    <text evidence="7 8">Plays a role in the regulation of phosphate uptake.</text>
</comment>
<dbReference type="InterPro" id="IPR038078">
    <property type="entry name" value="PhoU-like_sf"/>
</dbReference>
<evidence type="ECO:0000256" key="6">
    <source>
        <dbReference type="ARBA" id="ARBA00022592"/>
    </source>
</evidence>
<comment type="subcellular location">
    <subcellularLocation>
        <location evidence="1 8">Cytoplasm</location>
    </subcellularLocation>
</comment>
<dbReference type="PIRSF" id="PIRSF003107">
    <property type="entry name" value="PhoU"/>
    <property type="match status" value="1"/>
</dbReference>
<name>A0A7C3E1H1_9SPIR</name>
<keyword evidence="5 8" id="KW-0963">Cytoplasm</keyword>
<evidence type="ECO:0000256" key="2">
    <source>
        <dbReference type="ARBA" id="ARBA00008107"/>
    </source>
</evidence>
<dbReference type="GO" id="GO:0030643">
    <property type="term" value="P:intracellular phosphate ion homeostasis"/>
    <property type="evidence" value="ECO:0007669"/>
    <property type="project" value="InterPro"/>
</dbReference>
<reference evidence="10" key="1">
    <citation type="journal article" date="2020" name="mSystems">
        <title>Genome- and Community-Level Interaction Insights into Carbon Utilization and Element Cycling Functions of Hydrothermarchaeota in Hydrothermal Sediment.</title>
        <authorList>
            <person name="Zhou Z."/>
            <person name="Liu Y."/>
            <person name="Xu W."/>
            <person name="Pan J."/>
            <person name="Luo Z.H."/>
            <person name="Li M."/>
        </authorList>
    </citation>
    <scope>NUCLEOTIDE SEQUENCE [LARGE SCALE GENOMIC DNA]</scope>
    <source>
        <strain evidence="10">SpSt-503</strain>
    </source>
</reference>
<proteinExistence type="inferred from homology"/>
<comment type="subunit">
    <text evidence="3 8">Homodimer.</text>
</comment>